<dbReference type="OrthoDB" id="70894at2"/>
<proteinExistence type="inferred from homology"/>
<dbReference type="RefSeq" id="WP_145234317.1">
    <property type="nucleotide sequence ID" value="NZ_CP036273.1"/>
</dbReference>
<reference evidence="3 4" key="1">
    <citation type="submission" date="2019-02" db="EMBL/GenBank/DDBJ databases">
        <title>Deep-cultivation of Planctomycetes and their phenomic and genomic characterization uncovers novel biology.</title>
        <authorList>
            <person name="Wiegand S."/>
            <person name="Jogler M."/>
            <person name="Boedeker C."/>
            <person name="Pinto D."/>
            <person name="Vollmers J."/>
            <person name="Rivas-Marin E."/>
            <person name="Kohn T."/>
            <person name="Peeters S.H."/>
            <person name="Heuer A."/>
            <person name="Rast P."/>
            <person name="Oberbeckmann S."/>
            <person name="Bunk B."/>
            <person name="Jeske O."/>
            <person name="Meyerdierks A."/>
            <person name="Storesund J.E."/>
            <person name="Kallscheuer N."/>
            <person name="Luecker S."/>
            <person name="Lage O.M."/>
            <person name="Pohl T."/>
            <person name="Merkel B.J."/>
            <person name="Hornburger P."/>
            <person name="Mueller R.-W."/>
            <person name="Bruemmer F."/>
            <person name="Labrenz M."/>
            <person name="Spormann A.M."/>
            <person name="Op den Camp H."/>
            <person name="Overmann J."/>
            <person name="Amann R."/>
            <person name="Jetten M.S.M."/>
            <person name="Mascher T."/>
            <person name="Medema M.H."/>
            <person name="Devos D.P."/>
            <person name="Kaster A.-K."/>
            <person name="Ovreas L."/>
            <person name="Rohde M."/>
            <person name="Galperin M.Y."/>
            <person name="Jogler C."/>
        </authorList>
    </citation>
    <scope>NUCLEOTIDE SEQUENCE [LARGE SCALE GENOMIC DNA]</scope>
    <source>
        <strain evidence="3 4">ETA_A1</strain>
    </source>
</reference>
<dbReference type="PANTHER" id="PTHR33606">
    <property type="entry name" value="PROTEIN YCII"/>
    <property type="match status" value="1"/>
</dbReference>
<name>A0A517XMQ7_9BACT</name>
<evidence type="ECO:0000259" key="2">
    <source>
        <dbReference type="Pfam" id="PF03795"/>
    </source>
</evidence>
<dbReference type="SUPFAM" id="SSF54909">
    <property type="entry name" value="Dimeric alpha+beta barrel"/>
    <property type="match status" value="1"/>
</dbReference>
<sequence>MHYLLFYDVVADYVERRAPLRAEHLALARAAHARGELVLGGALADPADGAVLLFRGDSPAAAEAFARADPYVRNGLVTAWRVRAWATVVGDGAAVTLPPDLVVAGPADGR</sequence>
<feature type="domain" description="YCII-related" evidence="2">
    <location>
        <begin position="1"/>
        <end position="85"/>
    </location>
</feature>
<dbReference type="InterPro" id="IPR011008">
    <property type="entry name" value="Dimeric_a/b-barrel"/>
</dbReference>
<dbReference type="NCBIfam" id="NF009508">
    <property type="entry name" value="PRK12866.1"/>
    <property type="match status" value="1"/>
</dbReference>
<dbReference type="KEGG" id="uli:ETAA1_06890"/>
<dbReference type="EMBL" id="CP036273">
    <property type="protein sequence ID" value="QDU18793.1"/>
    <property type="molecule type" value="Genomic_DNA"/>
</dbReference>
<keyword evidence="4" id="KW-1185">Reference proteome</keyword>
<gene>
    <name evidence="3" type="ORF">ETAA1_06890</name>
</gene>
<organism evidence="3 4">
    <name type="scientific">Urbifossiella limnaea</name>
    <dbReference type="NCBI Taxonomy" id="2528023"/>
    <lineage>
        <taxon>Bacteria</taxon>
        <taxon>Pseudomonadati</taxon>
        <taxon>Planctomycetota</taxon>
        <taxon>Planctomycetia</taxon>
        <taxon>Gemmatales</taxon>
        <taxon>Gemmataceae</taxon>
        <taxon>Urbifossiella</taxon>
    </lineage>
</organism>
<evidence type="ECO:0000313" key="3">
    <source>
        <dbReference type="EMBL" id="QDU18793.1"/>
    </source>
</evidence>
<comment type="similarity">
    <text evidence="1">Belongs to the YciI family.</text>
</comment>
<evidence type="ECO:0000256" key="1">
    <source>
        <dbReference type="ARBA" id="ARBA00007689"/>
    </source>
</evidence>
<dbReference type="Gene3D" id="3.30.70.1060">
    <property type="entry name" value="Dimeric alpha+beta barrel"/>
    <property type="match status" value="1"/>
</dbReference>
<dbReference type="PANTHER" id="PTHR33606:SF3">
    <property type="entry name" value="PROTEIN YCII"/>
    <property type="match status" value="1"/>
</dbReference>
<dbReference type="Proteomes" id="UP000319576">
    <property type="component" value="Chromosome"/>
</dbReference>
<dbReference type="AlphaFoldDB" id="A0A517XMQ7"/>
<dbReference type="Pfam" id="PF03795">
    <property type="entry name" value="YCII"/>
    <property type="match status" value="1"/>
</dbReference>
<dbReference type="InterPro" id="IPR051807">
    <property type="entry name" value="Sec-metab_biosynth-assoc"/>
</dbReference>
<dbReference type="InterPro" id="IPR005545">
    <property type="entry name" value="YCII"/>
</dbReference>
<accession>A0A517XMQ7</accession>
<protein>
    <submittedName>
        <fullName evidence="3">YciI-like protein</fullName>
    </submittedName>
</protein>
<evidence type="ECO:0000313" key="4">
    <source>
        <dbReference type="Proteomes" id="UP000319576"/>
    </source>
</evidence>